<dbReference type="InterPro" id="IPR011009">
    <property type="entry name" value="Kinase-like_dom_sf"/>
</dbReference>
<evidence type="ECO:0000256" key="7">
    <source>
        <dbReference type="PROSITE-ProRule" id="PRU10141"/>
    </source>
</evidence>
<keyword evidence="2" id="KW-0723">Serine/threonine-protein kinase</keyword>
<keyword evidence="9" id="KW-0812">Transmembrane</keyword>
<dbReference type="PROSITE" id="PS50011">
    <property type="entry name" value="PROTEIN_KINASE_DOM"/>
    <property type="match status" value="1"/>
</dbReference>
<feature type="compositionally biased region" description="Gly residues" evidence="8">
    <location>
        <begin position="292"/>
        <end position="302"/>
    </location>
</feature>
<feature type="domain" description="Protein kinase" evidence="10">
    <location>
        <begin position="10"/>
        <end position="264"/>
    </location>
</feature>
<dbReference type="InterPro" id="IPR008271">
    <property type="entry name" value="Ser/Thr_kinase_AS"/>
</dbReference>
<reference evidence="11" key="1">
    <citation type="submission" date="2024-07" db="EMBL/GenBank/DDBJ databases">
        <authorList>
            <person name="Yu S.T."/>
        </authorList>
    </citation>
    <scope>NUCLEOTIDE SEQUENCE</scope>
    <source>
        <strain evidence="11">R28</strain>
    </source>
</reference>
<dbReference type="PANTHER" id="PTHR43289">
    <property type="entry name" value="MITOGEN-ACTIVATED PROTEIN KINASE KINASE KINASE 20-RELATED"/>
    <property type="match status" value="1"/>
</dbReference>
<evidence type="ECO:0000256" key="4">
    <source>
        <dbReference type="ARBA" id="ARBA00022741"/>
    </source>
</evidence>
<evidence type="ECO:0000256" key="5">
    <source>
        <dbReference type="ARBA" id="ARBA00022777"/>
    </source>
</evidence>
<feature type="compositionally biased region" description="Polar residues" evidence="8">
    <location>
        <begin position="333"/>
        <end position="350"/>
    </location>
</feature>
<keyword evidence="4 7" id="KW-0547">Nucleotide-binding</keyword>
<evidence type="ECO:0000256" key="8">
    <source>
        <dbReference type="SAM" id="MobiDB-lite"/>
    </source>
</evidence>
<dbReference type="PROSITE" id="PS00107">
    <property type="entry name" value="PROTEIN_KINASE_ATP"/>
    <property type="match status" value="1"/>
</dbReference>
<proteinExistence type="predicted"/>
<dbReference type="PROSITE" id="PS00108">
    <property type="entry name" value="PROTEIN_KINASE_ST"/>
    <property type="match status" value="1"/>
</dbReference>
<keyword evidence="5 11" id="KW-0418">Kinase</keyword>
<keyword evidence="9" id="KW-0472">Membrane</keyword>
<dbReference type="PANTHER" id="PTHR43289:SF6">
    <property type="entry name" value="SERINE_THREONINE-PROTEIN KINASE NEKL-3"/>
    <property type="match status" value="1"/>
</dbReference>
<feature type="compositionally biased region" description="Low complexity" evidence="8">
    <location>
        <begin position="303"/>
        <end position="324"/>
    </location>
</feature>
<dbReference type="InterPro" id="IPR017441">
    <property type="entry name" value="Protein_kinase_ATP_BS"/>
</dbReference>
<keyword evidence="9" id="KW-1133">Transmembrane helix</keyword>
<evidence type="ECO:0000256" key="3">
    <source>
        <dbReference type="ARBA" id="ARBA00022679"/>
    </source>
</evidence>
<dbReference type="InterPro" id="IPR000719">
    <property type="entry name" value="Prot_kinase_dom"/>
</dbReference>
<dbReference type="CDD" id="cd14014">
    <property type="entry name" value="STKc_PknB_like"/>
    <property type="match status" value="1"/>
</dbReference>
<feature type="binding site" evidence="7">
    <location>
        <position position="39"/>
    </location>
    <ligand>
        <name>ATP</name>
        <dbReference type="ChEBI" id="CHEBI:30616"/>
    </ligand>
</feature>
<evidence type="ECO:0000256" key="9">
    <source>
        <dbReference type="SAM" id="Phobius"/>
    </source>
</evidence>
<evidence type="ECO:0000256" key="2">
    <source>
        <dbReference type="ARBA" id="ARBA00022527"/>
    </source>
</evidence>
<evidence type="ECO:0000313" key="11">
    <source>
        <dbReference type="EMBL" id="XDQ37076.1"/>
    </source>
</evidence>
<feature type="transmembrane region" description="Helical" evidence="9">
    <location>
        <begin position="388"/>
        <end position="410"/>
    </location>
</feature>
<dbReference type="RefSeq" id="WP_369171782.1">
    <property type="nucleotide sequence ID" value="NZ_CP163439.1"/>
</dbReference>
<feature type="region of interest" description="Disordered" evidence="8">
    <location>
        <begin position="252"/>
        <end position="381"/>
    </location>
</feature>
<dbReference type="GO" id="GO:0004674">
    <property type="term" value="F:protein serine/threonine kinase activity"/>
    <property type="evidence" value="ECO:0007669"/>
    <property type="project" value="UniProtKB-KW"/>
</dbReference>
<accession>A0AB39Q420</accession>
<dbReference type="AlphaFoldDB" id="A0AB39Q420"/>
<dbReference type="SUPFAM" id="SSF56112">
    <property type="entry name" value="Protein kinase-like (PK-like)"/>
    <property type="match status" value="1"/>
</dbReference>
<sequence>MQGQLVSGRYRLADAIGSGGMGRVWRAHDEVLHRAVAIKELTAALYVSESDLDRLLVRTRAEARAAARINHSAVVTVHDVLEHDGRPWIVMELVEGYSLADAVKESGRVEPTEAARIGLWVLRALRAAHTAGVLHRDVKPGNVLISEDGRVLLTDFGIAQIEGDTTITRTGEVVGSVDYLAPERIRGHDPGASSDLWALGATLYTAVEGRSPFRRTSPLGTMQAVVDEEPAEPQRAGPLGPVISALLRKDPATRPDAAEAEQMLAEAAEGRRPSTAQAYVPTQHTRYEPEGRPGGAHGGAAAGTGAEAATGTPYPPMTGRTPTGTPYPPATGQSSTGTPYPPMTGQNPTGTPYPPMNGPGTSGSRYDTAGTGAAPAGPPRRRRRLRTLALVVALAAIAGGGAAVALQQWWPQIGDGTSASTTPSPSASATDDQRPEGGVPASWERVEDPLGFSLYLPKGWERKVVGKEVDGLQQVDYSPDAGEHFVRIAVDTSPDFANAYDHQLDLEQQVRRRLVAYEPVYLKENLYRDREGSLWEYTWTAQPKTTSFPGPRRAIDQAYIDRDGTEYAIYMSSPERDWAATRKQFTAVLKGWQPGGS</sequence>
<dbReference type="Gene3D" id="1.10.510.10">
    <property type="entry name" value="Transferase(Phosphotransferase) domain 1"/>
    <property type="match status" value="1"/>
</dbReference>
<keyword evidence="6 7" id="KW-0067">ATP-binding</keyword>
<feature type="region of interest" description="Disordered" evidence="8">
    <location>
        <begin position="415"/>
        <end position="443"/>
    </location>
</feature>
<name>A0AB39Q420_9ACTN</name>
<evidence type="ECO:0000256" key="1">
    <source>
        <dbReference type="ARBA" id="ARBA00012513"/>
    </source>
</evidence>
<dbReference type="Pfam" id="PF00069">
    <property type="entry name" value="Pkinase"/>
    <property type="match status" value="1"/>
</dbReference>
<dbReference type="EC" id="2.7.11.1" evidence="1"/>
<feature type="compositionally biased region" description="Low complexity" evidence="8">
    <location>
        <begin position="417"/>
        <end position="430"/>
    </location>
</feature>
<dbReference type="Gene3D" id="3.30.200.20">
    <property type="entry name" value="Phosphorylase Kinase, domain 1"/>
    <property type="match status" value="1"/>
</dbReference>
<dbReference type="SMART" id="SM00220">
    <property type="entry name" value="S_TKc"/>
    <property type="match status" value="1"/>
</dbReference>
<feature type="compositionally biased region" description="Polar residues" evidence="8">
    <location>
        <begin position="274"/>
        <end position="284"/>
    </location>
</feature>
<evidence type="ECO:0000256" key="6">
    <source>
        <dbReference type="ARBA" id="ARBA00022840"/>
    </source>
</evidence>
<dbReference type="GO" id="GO:0005524">
    <property type="term" value="F:ATP binding"/>
    <property type="evidence" value="ECO:0007669"/>
    <property type="project" value="UniProtKB-UniRule"/>
</dbReference>
<organism evidence="11">
    <name type="scientific">Streptomyces sp. R28</name>
    <dbReference type="NCBI Taxonomy" id="3238628"/>
    <lineage>
        <taxon>Bacteria</taxon>
        <taxon>Bacillati</taxon>
        <taxon>Actinomycetota</taxon>
        <taxon>Actinomycetes</taxon>
        <taxon>Kitasatosporales</taxon>
        <taxon>Streptomycetaceae</taxon>
        <taxon>Streptomyces</taxon>
    </lineage>
</organism>
<dbReference type="EMBL" id="CP163439">
    <property type="protein sequence ID" value="XDQ37076.1"/>
    <property type="molecule type" value="Genomic_DNA"/>
</dbReference>
<gene>
    <name evidence="11" type="ORF">AB5J49_29165</name>
</gene>
<evidence type="ECO:0000259" key="10">
    <source>
        <dbReference type="PROSITE" id="PS50011"/>
    </source>
</evidence>
<keyword evidence="3 11" id="KW-0808">Transferase</keyword>
<protein>
    <recommendedName>
        <fullName evidence="1">non-specific serine/threonine protein kinase</fullName>
        <ecNumber evidence="1">2.7.11.1</ecNumber>
    </recommendedName>
</protein>